<dbReference type="AlphaFoldDB" id="A0A1W1CAB2"/>
<dbReference type="Gene3D" id="3.40.50.970">
    <property type="match status" value="1"/>
</dbReference>
<dbReference type="InterPro" id="IPR050722">
    <property type="entry name" value="Pyruvate:ferred/Flavod_OxRd"/>
</dbReference>
<dbReference type="EMBL" id="FPHN01000148">
    <property type="protein sequence ID" value="SFV62800.1"/>
    <property type="molecule type" value="Genomic_DNA"/>
</dbReference>
<dbReference type="SUPFAM" id="SSF52922">
    <property type="entry name" value="TK C-terminal domain-like"/>
    <property type="match status" value="1"/>
</dbReference>
<evidence type="ECO:0000313" key="4">
    <source>
        <dbReference type="EMBL" id="SFV62800.1"/>
    </source>
</evidence>
<dbReference type="EC" id="1.2.7.3" evidence="4"/>
<dbReference type="InterPro" id="IPR033412">
    <property type="entry name" value="PFOR_II"/>
</dbReference>
<dbReference type="PANTHER" id="PTHR32154:SF14">
    <property type="entry name" value="2-OXOGLUTARATE SYNTHASE SUBUNIT KORA"/>
    <property type="match status" value="1"/>
</dbReference>
<evidence type="ECO:0000259" key="2">
    <source>
        <dbReference type="Pfam" id="PF01855"/>
    </source>
</evidence>
<evidence type="ECO:0000259" key="3">
    <source>
        <dbReference type="Pfam" id="PF17147"/>
    </source>
</evidence>
<sequence>MSETREVISTGNELSAIAAVDAGCRFFGGYPLTPSSEVMHVISDLLPTVGGTAIQMEDEIGGICCVIGAAMSGVRALTATSGPGMSLKAENLGLAQMAEVPLVCVNVMRGGPSTGLPTRVSQGDIKQASNPSHGDYRSITLCAGNLEECYTETVRAFNLADRFMQPVIVLLDETIGHMHGKANIPTVEAVKAGIVPRKRFDGPAEEYHPYECGPTEPAVLNPMFEGYRYHYTGLHHDKDGFPTEEIETCRKLIQRLEDKVVAHQDELELNEEFMCDDLTGEEGEVLIIAYGSVSLAAKEAIRTLRAEGVKAGLFRPITIWPSPAKRIKELTDKIKNVLCVELNIRQYTEEVERASSRLDIKGLYKVNGRAISPNEIVSKVKEVF</sequence>
<feature type="domain" description="Pyruvate:ferredoxin oxidoreductase core" evidence="3">
    <location>
        <begin position="284"/>
        <end position="376"/>
    </location>
</feature>
<dbReference type="InterPro" id="IPR029061">
    <property type="entry name" value="THDP-binding"/>
</dbReference>
<dbReference type="Pfam" id="PF01855">
    <property type="entry name" value="POR_N"/>
    <property type="match status" value="1"/>
</dbReference>
<organism evidence="4">
    <name type="scientific">hydrothermal vent metagenome</name>
    <dbReference type="NCBI Taxonomy" id="652676"/>
    <lineage>
        <taxon>unclassified sequences</taxon>
        <taxon>metagenomes</taxon>
        <taxon>ecological metagenomes</taxon>
    </lineage>
</organism>
<evidence type="ECO:0000256" key="1">
    <source>
        <dbReference type="ARBA" id="ARBA00023002"/>
    </source>
</evidence>
<dbReference type="Pfam" id="PF17147">
    <property type="entry name" value="PFOR_II"/>
    <property type="match status" value="1"/>
</dbReference>
<reference evidence="4" key="1">
    <citation type="submission" date="2016-10" db="EMBL/GenBank/DDBJ databases">
        <authorList>
            <person name="de Groot N.N."/>
        </authorList>
    </citation>
    <scope>NUCLEOTIDE SEQUENCE</scope>
</reference>
<name>A0A1W1CAB2_9ZZZZ</name>
<dbReference type="CDD" id="cd07034">
    <property type="entry name" value="TPP_PYR_PFOR_IOR-alpha_like"/>
    <property type="match status" value="1"/>
</dbReference>
<feature type="domain" description="Pyruvate flavodoxin/ferredoxin oxidoreductase pyrimidine binding" evidence="2">
    <location>
        <begin position="18"/>
        <end position="252"/>
    </location>
</feature>
<dbReference type="NCBIfam" id="NF007206">
    <property type="entry name" value="PRK09627.1"/>
    <property type="match status" value="1"/>
</dbReference>
<gene>
    <name evidence="4" type="ORF">MNB_SV-14-1572</name>
</gene>
<dbReference type="GO" id="GO:0047553">
    <property type="term" value="F:2-oxoglutarate synthase activity"/>
    <property type="evidence" value="ECO:0007669"/>
    <property type="project" value="UniProtKB-EC"/>
</dbReference>
<dbReference type="GO" id="GO:0006979">
    <property type="term" value="P:response to oxidative stress"/>
    <property type="evidence" value="ECO:0007669"/>
    <property type="project" value="TreeGrafter"/>
</dbReference>
<dbReference type="InterPro" id="IPR009014">
    <property type="entry name" value="Transketo_C/PFOR_II"/>
</dbReference>
<keyword evidence="1 4" id="KW-0560">Oxidoreductase</keyword>
<accession>A0A1W1CAB2</accession>
<dbReference type="PANTHER" id="PTHR32154">
    <property type="entry name" value="PYRUVATE-FLAVODOXIN OXIDOREDUCTASE-RELATED"/>
    <property type="match status" value="1"/>
</dbReference>
<protein>
    <submittedName>
        <fullName evidence="4">2-oxoglutarate oxidoreductase, alpha subunit</fullName>
        <ecNumber evidence="4">1.2.7.3</ecNumber>
    </submittedName>
</protein>
<dbReference type="NCBIfam" id="NF006412">
    <property type="entry name" value="PRK08659.1"/>
    <property type="match status" value="1"/>
</dbReference>
<dbReference type="FunFam" id="3.40.50.970:FF:000022">
    <property type="entry name" value="2-oxoglutarate ferredoxin oxidoreductase alpha subunit"/>
    <property type="match status" value="1"/>
</dbReference>
<dbReference type="InterPro" id="IPR002880">
    <property type="entry name" value="Pyrv_Fd/Flavodoxin_OxRdtase_N"/>
</dbReference>
<proteinExistence type="predicted"/>
<dbReference type="SUPFAM" id="SSF52518">
    <property type="entry name" value="Thiamin diphosphate-binding fold (THDP-binding)"/>
    <property type="match status" value="1"/>
</dbReference>
<dbReference type="Gene3D" id="3.40.50.920">
    <property type="match status" value="1"/>
</dbReference>